<evidence type="ECO:0008006" key="5">
    <source>
        <dbReference type="Google" id="ProtNLM"/>
    </source>
</evidence>
<accession>A0A366MT82</accession>
<organism evidence="3 4">
    <name type="scientific">Aliarcobacter vitoriensis</name>
    <dbReference type="NCBI Taxonomy" id="2011099"/>
    <lineage>
        <taxon>Bacteria</taxon>
        <taxon>Pseudomonadati</taxon>
        <taxon>Campylobacterota</taxon>
        <taxon>Epsilonproteobacteria</taxon>
        <taxon>Campylobacterales</taxon>
        <taxon>Arcobacteraceae</taxon>
        <taxon>Aliarcobacter</taxon>
    </lineage>
</organism>
<feature type="signal peptide" evidence="2">
    <location>
        <begin position="1"/>
        <end position="22"/>
    </location>
</feature>
<evidence type="ECO:0000313" key="3">
    <source>
        <dbReference type="EMBL" id="RBQ29455.1"/>
    </source>
</evidence>
<dbReference type="Proteomes" id="UP000252669">
    <property type="component" value="Unassembled WGS sequence"/>
</dbReference>
<name>A0A366MT82_9BACT</name>
<dbReference type="PROSITE" id="PS51257">
    <property type="entry name" value="PROKAR_LIPOPROTEIN"/>
    <property type="match status" value="1"/>
</dbReference>
<dbReference type="AlphaFoldDB" id="A0A366MT82"/>
<protein>
    <recommendedName>
        <fullName evidence="5">Lipoprotein</fullName>
    </recommendedName>
</protein>
<gene>
    <name evidence="3" type="ORF">CRU91_03740</name>
</gene>
<dbReference type="RefSeq" id="WP_113893541.1">
    <property type="nucleotide sequence ID" value="NZ_JANJGA010000001.1"/>
</dbReference>
<evidence type="ECO:0000256" key="2">
    <source>
        <dbReference type="SAM" id="SignalP"/>
    </source>
</evidence>
<feature type="chain" id="PRO_5016968211" description="Lipoprotein" evidence="2">
    <location>
        <begin position="23"/>
        <end position="199"/>
    </location>
</feature>
<reference evidence="3 4" key="1">
    <citation type="submission" date="2017-10" db="EMBL/GenBank/DDBJ databases">
        <title>Genomics of the genus Arcobacter.</title>
        <authorList>
            <person name="Perez-Cataluna A."/>
            <person name="Figueras M.J."/>
        </authorList>
    </citation>
    <scope>NUCLEOTIDE SEQUENCE [LARGE SCALE GENOMIC DNA]</scope>
    <source>
        <strain evidence="3 4">CECT 9230</strain>
    </source>
</reference>
<feature type="compositionally biased region" description="Basic and acidic residues" evidence="1">
    <location>
        <begin position="190"/>
        <end position="199"/>
    </location>
</feature>
<dbReference type="OrthoDB" id="10003899at2"/>
<dbReference type="EMBL" id="PDKB01000005">
    <property type="protein sequence ID" value="RBQ29455.1"/>
    <property type="molecule type" value="Genomic_DNA"/>
</dbReference>
<comment type="caution">
    <text evidence="3">The sequence shown here is derived from an EMBL/GenBank/DDBJ whole genome shotgun (WGS) entry which is preliminary data.</text>
</comment>
<keyword evidence="2" id="KW-0732">Signal</keyword>
<evidence type="ECO:0000256" key="1">
    <source>
        <dbReference type="SAM" id="MobiDB-lite"/>
    </source>
</evidence>
<keyword evidence="4" id="KW-1185">Reference proteome</keyword>
<sequence>MKNLLLVALLMLGLLFSGCSSKSDPSSNINQGNSASFAGGLLSSGNPILMGVGALVGAVGIVGIESGDNREQYNSLNQEQKEKYVQLMQPCMRELNIIKINTHWKYEKLSQNEKDKLYKRPMIETLSTRDFDRGFVWRNGLDKFSEYRDVCHPQAIKEILGEQTQTVPVLETKETTENEAIENQTPTLSNDEKVEENKK</sequence>
<evidence type="ECO:0000313" key="4">
    <source>
        <dbReference type="Proteomes" id="UP000252669"/>
    </source>
</evidence>
<proteinExistence type="predicted"/>
<feature type="region of interest" description="Disordered" evidence="1">
    <location>
        <begin position="171"/>
        <end position="199"/>
    </location>
</feature>